<evidence type="ECO:0000256" key="2">
    <source>
        <dbReference type="ARBA" id="ARBA00022519"/>
    </source>
</evidence>
<keyword evidence="3" id="KW-0479">Metal-binding</keyword>
<reference evidence="7 8" key="1">
    <citation type="submission" date="2017-09" db="EMBL/GenBank/DDBJ databases">
        <title>Depth-based differentiation of microbial function through sediment-hosted aquifers and enrichment of novel symbionts in the deep terrestrial subsurface.</title>
        <authorList>
            <person name="Probst A.J."/>
            <person name="Ladd B."/>
            <person name="Jarett J.K."/>
            <person name="Geller-Mcgrath D.E."/>
            <person name="Sieber C.M."/>
            <person name="Emerson J.B."/>
            <person name="Anantharaman K."/>
            <person name="Thomas B.C."/>
            <person name="Malmstrom R."/>
            <person name="Stieglmeier M."/>
            <person name="Klingl A."/>
            <person name="Woyke T."/>
            <person name="Ryan C.M."/>
            <person name="Banfield J.F."/>
        </authorList>
    </citation>
    <scope>NUCLEOTIDE SEQUENCE [LARGE SCALE GENOMIC DNA]</scope>
    <source>
        <strain evidence="7">CG11_big_fil_rev_8_21_14_0_20_37_11</strain>
    </source>
</reference>
<keyword evidence="2" id="KW-0997">Cell inner membrane</keyword>
<evidence type="ECO:0000259" key="6">
    <source>
        <dbReference type="Pfam" id="PF00149"/>
    </source>
</evidence>
<accession>A0A2H0NHM1</accession>
<gene>
    <name evidence="7" type="ORF">COV53_03325</name>
</gene>
<keyword evidence="5" id="KW-0464">Manganese</keyword>
<dbReference type="GO" id="GO:0046872">
    <property type="term" value="F:metal ion binding"/>
    <property type="evidence" value="ECO:0007669"/>
    <property type="project" value="UniProtKB-KW"/>
</dbReference>
<sequence length="218" mass="25846">MRTIVVSDLHLTSRFNYKKYLYLEKLFSSADRIILNGDIWDGHLVNFDQFVRSDWKKLFPLLKAKETIYLYGNHDKKQLSDENVTLFSNIQAEKYTISEYKINIHIQHGNKIAPALNERHKWMPANRIIFKVVQILFLKIPLKILGKKFFKINKKRNNLMISWREKKLPKNDFLICSHSHLAELNLAKRYANSGFIGHGYSQYIKITGKKMILVDERY</sequence>
<feature type="domain" description="Calcineurin-like phosphoesterase" evidence="6">
    <location>
        <begin position="1"/>
        <end position="180"/>
    </location>
</feature>
<dbReference type="InterPro" id="IPR029052">
    <property type="entry name" value="Metallo-depent_PP-like"/>
</dbReference>
<dbReference type="Proteomes" id="UP000230707">
    <property type="component" value="Unassembled WGS sequence"/>
</dbReference>
<dbReference type="EMBL" id="PCWS01000077">
    <property type="protein sequence ID" value="PIR08380.1"/>
    <property type="molecule type" value="Genomic_DNA"/>
</dbReference>
<evidence type="ECO:0000256" key="1">
    <source>
        <dbReference type="ARBA" id="ARBA00022475"/>
    </source>
</evidence>
<evidence type="ECO:0000256" key="3">
    <source>
        <dbReference type="ARBA" id="ARBA00022723"/>
    </source>
</evidence>
<dbReference type="PANTHER" id="PTHR34990">
    <property type="entry name" value="UDP-2,3-DIACYLGLUCOSAMINE HYDROLASE-RELATED"/>
    <property type="match status" value="1"/>
</dbReference>
<dbReference type="GO" id="GO:0008758">
    <property type="term" value="F:UDP-2,3-diacylglucosamine hydrolase activity"/>
    <property type="evidence" value="ECO:0007669"/>
    <property type="project" value="TreeGrafter"/>
</dbReference>
<dbReference type="InterPro" id="IPR004843">
    <property type="entry name" value="Calcineurin-like_PHP"/>
</dbReference>
<evidence type="ECO:0000256" key="4">
    <source>
        <dbReference type="ARBA" id="ARBA00023136"/>
    </source>
</evidence>
<dbReference type="GO" id="GO:0016020">
    <property type="term" value="C:membrane"/>
    <property type="evidence" value="ECO:0007669"/>
    <property type="project" value="GOC"/>
</dbReference>
<dbReference type="InterPro" id="IPR043461">
    <property type="entry name" value="LpxH-like"/>
</dbReference>
<comment type="caution">
    <text evidence="7">The sequence shown here is derived from an EMBL/GenBank/DDBJ whole genome shotgun (WGS) entry which is preliminary data.</text>
</comment>
<dbReference type="Pfam" id="PF00149">
    <property type="entry name" value="Metallophos"/>
    <property type="match status" value="1"/>
</dbReference>
<protein>
    <recommendedName>
        <fullName evidence="6">Calcineurin-like phosphoesterase domain-containing protein</fullName>
    </recommendedName>
</protein>
<keyword evidence="4" id="KW-0472">Membrane</keyword>
<dbReference type="AlphaFoldDB" id="A0A2H0NHM1"/>
<proteinExistence type="predicted"/>
<keyword evidence="1" id="KW-1003">Cell membrane</keyword>
<evidence type="ECO:0000313" key="8">
    <source>
        <dbReference type="Proteomes" id="UP000230707"/>
    </source>
</evidence>
<evidence type="ECO:0000313" key="7">
    <source>
        <dbReference type="EMBL" id="PIR08380.1"/>
    </source>
</evidence>
<organism evidence="7 8">
    <name type="scientific">Candidatus Gottesmanbacteria bacterium CG11_big_fil_rev_8_21_14_0_20_37_11</name>
    <dbReference type="NCBI Taxonomy" id="1974575"/>
    <lineage>
        <taxon>Bacteria</taxon>
        <taxon>Candidatus Gottesmaniibacteriota</taxon>
    </lineage>
</organism>
<dbReference type="GO" id="GO:0009245">
    <property type="term" value="P:lipid A biosynthetic process"/>
    <property type="evidence" value="ECO:0007669"/>
    <property type="project" value="TreeGrafter"/>
</dbReference>
<dbReference type="SUPFAM" id="SSF56300">
    <property type="entry name" value="Metallo-dependent phosphatases"/>
    <property type="match status" value="1"/>
</dbReference>
<dbReference type="Gene3D" id="3.60.21.10">
    <property type="match status" value="1"/>
</dbReference>
<name>A0A2H0NHM1_9BACT</name>
<evidence type="ECO:0000256" key="5">
    <source>
        <dbReference type="ARBA" id="ARBA00023211"/>
    </source>
</evidence>